<evidence type="ECO:0000256" key="3">
    <source>
        <dbReference type="ARBA" id="ARBA00022741"/>
    </source>
</evidence>
<dbReference type="GO" id="GO:0003743">
    <property type="term" value="F:translation initiation factor activity"/>
    <property type="evidence" value="ECO:0007669"/>
    <property type="project" value="UniProtKB-KW"/>
</dbReference>
<gene>
    <name evidence="7" type="ORF">CEN91_324</name>
</gene>
<dbReference type="EMBL" id="VMGI01000039">
    <property type="protein sequence ID" value="TSC93007.1"/>
    <property type="molecule type" value="Genomic_DNA"/>
</dbReference>
<dbReference type="GO" id="GO:0005525">
    <property type="term" value="F:GTP binding"/>
    <property type="evidence" value="ECO:0007669"/>
    <property type="project" value="UniProtKB-KW"/>
</dbReference>
<dbReference type="PROSITE" id="PS51722">
    <property type="entry name" value="G_TR_2"/>
    <property type="match status" value="1"/>
</dbReference>
<dbReference type="Proteomes" id="UP000315589">
    <property type="component" value="Unassembled WGS sequence"/>
</dbReference>
<dbReference type="AlphaFoldDB" id="A0A554LJI4"/>
<dbReference type="CDD" id="cd01887">
    <property type="entry name" value="IF2_eIF5B"/>
    <property type="match status" value="1"/>
</dbReference>
<dbReference type="InterPro" id="IPR000795">
    <property type="entry name" value="T_Tr_GTP-bd_dom"/>
</dbReference>
<comment type="caution">
    <text evidence="7">The sequence shown here is derived from an EMBL/GenBank/DDBJ whole genome shotgun (WGS) entry which is preliminary data.</text>
</comment>
<name>A0A554LJI4_9BACT</name>
<dbReference type="InterPro" id="IPR015760">
    <property type="entry name" value="TIF_IF2"/>
</dbReference>
<dbReference type="InterPro" id="IPR005225">
    <property type="entry name" value="Small_GTP-bd"/>
</dbReference>
<accession>A0A554LJI4</accession>
<dbReference type="Gene3D" id="3.40.50.300">
    <property type="entry name" value="P-loop containing nucleotide triphosphate hydrolases"/>
    <property type="match status" value="1"/>
</dbReference>
<dbReference type="SUPFAM" id="SSF52540">
    <property type="entry name" value="P-loop containing nucleoside triphosphate hydrolases"/>
    <property type="match status" value="1"/>
</dbReference>
<dbReference type="InterPro" id="IPR006847">
    <property type="entry name" value="IF2_N"/>
</dbReference>
<keyword evidence="3" id="KW-0547">Nucleotide-binding</keyword>
<evidence type="ECO:0000256" key="1">
    <source>
        <dbReference type="ARBA" id="ARBA00007733"/>
    </source>
</evidence>
<protein>
    <submittedName>
        <fullName evidence="7">Translation initiation factor IF-2</fullName>
    </submittedName>
</protein>
<dbReference type="InterPro" id="IPR027417">
    <property type="entry name" value="P-loop_NTPase"/>
</dbReference>
<evidence type="ECO:0000313" key="7">
    <source>
        <dbReference type="EMBL" id="TSC93007.1"/>
    </source>
</evidence>
<comment type="similarity">
    <text evidence="1">Belongs to the TRAFAC class translation factor GTPase superfamily. Classic translation factor GTPase family. IF-2 subfamily.</text>
</comment>
<feature type="non-terminal residue" evidence="7">
    <location>
        <position position="180"/>
    </location>
</feature>
<dbReference type="NCBIfam" id="TIGR00231">
    <property type="entry name" value="small_GTP"/>
    <property type="match status" value="1"/>
</dbReference>
<dbReference type="Pfam" id="PF00009">
    <property type="entry name" value="GTP_EFTU"/>
    <property type="match status" value="1"/>
</dbReference>
<evidence type="ECO:0000259" key="6">
    <source>
        <dbReference type="PROSITE" id="PS51722"/>
    </source>
</evidence>
<dbReference type="PANTHER" id="PTHR43381">
    <property type="entry name" value="TRANSLATION INITIATION FACTOR IF-2-RELATED"/>
    <property type="match status" value="1"/>
</dbReference>
<dbReference type="GO" id="GO:0003924">
    <property type="term" value="F:GTPase activity"/>
    <property type="evidence" value="ECO:0007669"/>
    <property type="project" value="InterPro"/>
</dbReference>
<keyword evidence="2 7" id="KW-0396">Initiation factor</keyword>
<sequence>MSKVIEIPQVVLVRDLAEIIGTPITNLISALAKNGVMASVNESIDFETAEIIADEFEVEVKLKTSEKIDFKSKTGEKRPPIVTIMGHVDHGKTKLLDAIRSTDVVSTESGGITQHIGAYQVQTDNKLITFIDTPGHEAFSKMRAHGANITDIVILVVSATEGLKPQTLEAISHARSAGVP</sequence>
<dbReference type="Pfam" id="PF04760">
    <property type="entry name" value="IF2_N"/>
    <property type="match status" value="1"/>
</dbReference>
<feature type="domain" description="Tr-type G" evidence="6">
    <location>
        <begin position="77"/>
        <end position="180"/>
    </location>
</feature>
<keyword evidence="4" id="KW-0648">Protein biosynthesis</keyword>
<proteinExistence type="inferred from homology"/>
<dbReference type="GO" id="GO:0005829">
    <property type="term" value="C:cytosol"/>
    <property type="evidence" value="ECO:0007669"/>
    <property type="project" value="TreeGrafter"/>
</dbReference>
<dbReference type="PANTHER" id="PTHR43381:SF5">
    <property type="entry name" value="TR-TYPE G DOMAIN-CONTAINING PROTEIN"/>
    <property type="match status" value="1"/>
</dbReference>
<reference evidence="7 8" key="1">
    <citation type="submission" date="2017-07" db="EMBL/GenBank/DDBJ databases">
        <title>Mechanisms for carbon and nitrogen cycling indicate functional differentiation within the Candidate Phyla Radiation.</title>
        <authorList>
            <person name="Danczak R.E."/>
            <person name="Johnston M.D."/>
            <person name="Kenah C."/>
            <person name="Slattery M."/>
            <person name="Wrighton K.C."/>
            <person name="Wilkins M.J."/>
        </authorList>
    </citation>
    <scope>NUCLEOTIDE SEQUENCE [LARGE SCALE GENOMIC DNA]</scope>
    <source>
        <strain evidence="7">Licking1014_85</strain>
    </source>
</reference>
<evidence type="ECO:0000256" key="4">
    <source>
        <dbReference type="ARBA" id="ARBA00022917"/>
    </source>
</evidence>
<evidence type="ECO:0000256" key="2">
    <source>
        <dbReference type="ARBA" id="ARBA00022540"/>
    </source>
</evidence>
<organism evidence="7 8">
    <name type="scientific">Candidatus Berkelbacteria bacterium Licking1014_85</name>
    <dbReference type="NCBI Taxonomy" id="2017148"/>
    <lineage>
        <taxon>Bacteria</taxon>
        <taxon>Candidatus Berkelbacteria</taxon>
    </lineage>
</organism>
<keyword evidence="5" id="KW-0342">GTP-binding</keyword>
<evidence type="ECO:0000313" key="8">
    <source>
        <dbReference type="Proteomes" id="UP000315589"/>
    </source>
</evidence>
<evidence type="ECO:0000256" key="5">
    <source>
        <dbReference type="ARBA" id="ARBA00023134"/>
    </source>
</evidence>